<evidence type="ECO:0000313" key="1">
    <source>
        <dbReference type="EMBL" id="MFC4355235.1"/>
    </source>
</evidence>
<dbReference type="RefSeq" id="WP_378141641.1">
    <property type="nucleotide sequence ID" value="NZ_JBHSEF010000022.1"/>
</dbReference>
<organism evidence="1 2">
    <name type="scientific">Chryseomicrobium palamuruense</name>
    <dbReference type="NCBI Taxonomy" id="682973"/>
    <lineage>
        <taxon>Bacteria</taxon>
        <taxon>Bacillati</taxon>
        <taxon>Bacillota</taxon>
        <taxon>Bacilli</taxon>
        <taxon>Bacillales</taxon>
        <taxon>Caryophanaceae</taxon>
        <taxon>Chryseomicrobium</taxon>
    </lineage>
</organism>
<gene>
    <name evidence="1" type="ORF">ACFO0S_09270</name>
</gene>
<protein>
    <recommendedName>
        <fullName evidence="3">N-formylglutamate amidohydrolase</fullName>
    </recommendedName>
</protein>
<dbReference type="Proteomes" id="UP001595733">
    <property type="component" value="Unassembled WGS sequence"/>
</dbReference>
<evidence type="ECO:0000313" key="2">
    <source>
        <dbReference type="Proteomes" id="UP001595733"/>
    </source>
</evidence>
<name>A0ABV8UVA8_9BACL</name>
<sequence length="210" mass="24120">MKQRIAEMERFFLEELGNQEIGHEFRKGKNKILLSAPHSVSQLREGQPKLGEFRTGVLVQLLGEKTDCHILYKTKNLDDDANYSRESGYREDLCKRIEEFDIRLVLDFHIASSERIFDVEIGTGYGVNILGRQDLLETITAHLAHVFDEVHVDELFAASYEHTVSSTISRQAGIPAIQMEINWDIMESDVKLIQLVDIYTGIIRDLEKKL</sequence>
<evidence type="ECO:0008006" key="3">
    <source>
        <dbReference type="Google" id="ProtNLM"/>
    </source>
</evidence>
<keyword evidence="2" id="KW-1185">Reference proteome</keyword>
<reference evidence="2" key="1">
    <citation type="journal article" date="2019" name="Int. J. Syst. Evol. Microbiol.">
        <title>The Global Catalogue of Microorganisms (GCM) 10K type strain sequencing project: providing services to taxonomists for standard genome sequencing and annotation.</title>
        <authorList>
            <consortium name="The Broad Institute Genomics Platform"/>
            <consortium name="The Broad Institute Genome Sequencing Center for Infectious Disease"/>
            <person name="Wu L."/>
            <person name="Ma J."/>
        </authorList>
    </citation>
    <scope>NUCLEOTIDE SEQUENCE [LARGE SCALE GENOMIC DNA]</scope>
    <source>
        <strain evidence="2">CCUG 50353</strain>
    </source>
</reference>
<dbReference type="EMBL" id="JBHSEF010000022">
    <property type="protein sequence ID" value="MFC4355235.1"/>
    <property type="molecule type" value="Genomic_DNA"/>
</dbReference>
<proteinExistence type="predicted"/>
<accession>A0ABV8UVA8</accession>
<comment type="caution">
    <text evidence="1">The sequence shown here is derived from an EMBL/GenBank/DDBJ whole genome shotgun (WGS) entry which is preliminary data.</text>
</comment>